<dbReference type="STRING" id="158500.BES08_13110"/>
<dbReference type="eggNOG" id="COG1380">
    <property type="taxonomic scope" value="Bacteria"/>
</dbReference>
<dbReference type="EMBL" id="JFYZ01000010">
    <property type="protein sequence ID" value="EZP82183.1"/>
    <property type="molecule type" value="Genomic_DNA"/>
</dbReference>
<keyword evidence="5 6" id="KW-0472">Membrane</keyword>
<sequence length="132" mass="14125">MRIAEHVSPCFIPVMLRAIFLLLVCQLAGEAIHRITGLPLPGAVIGMVLLVGWLALVPRERPTLTVVTGWLTAHLSIMFVPAAVGLIEEGPVLSRYGVGLVTATVASTLLTLIVTALVFRWAFARFAPEGEA</sequence>
<dbReference type="Proteomes" id="UP000024329">
    <property type="component" value="Unassembled WGS sequence"/>
</dbReference>
<dbReference type="PANTHER" id="PTHR33931">
    <property type="entry name" value="HOLIN-LIKE PROTEIN CIDA-RELATED"/>
    <property type="match status" value="1"/>
</dbReference>
<evidence type="ECO:0000256" key="2">
    <source>
        <dbReference type="ARBA" id="ARBA00022475"/>
    </source>
</evidence>
<keyword evidence="3 6" id="KW-0812">Transmembrane</keyword>
<name>A0A031JZG4_9SPHN</name>
<dbReference type="PATRIC" id="fig|158500.4.peg.2247"/>
<dbReference type="PANTHER" id="PTHR33931:SF2">
    <property type="entry name" value="HOLIN-LIKE PROTEIN CIDA"/>
    <property type="match status" value="1"/>
</dbReference>
<evidence type="ECO:0000313" key="8">
    <source>
        <dbReference type="Proteomes" id="UP000024329"/>
    </source>
</evidence>
<feature type="transmembrane region" description="Helical" evidence="6">
    <location>
        <begin position="96"/>
        <end position="119"/>
    </location>
</feature>
<keyword evidence="2" id="KW-1003">Cell membrane</keyword>
<feature type="transmembrane region" description="Helical" evidence="6">
    <location>
        <begin position="35"/>
        <end position="57"/>
    </location>
</feature>
<comment type="caution">
    <text evidence="7">The sequence shown here is derived from an EMBL/GenBank/DDBJ whole genome shotgun (WGS) entry which is preliminary data.</text>
</comment>
<gene>
    <name evidence="7" type="ORF">BV97_02206</name>
</gene>
<protein>
    <submittedName>
        <fullName evidence="7">LrgA family protein</fullName>
    </submittedName>
</protein>
<evidence type="ECO:0000256" key="5">
    <source>
        <dbReference type="ARBA" id="ARBA00023136"/>
    </source>
</evidence>
<accession>A0A031JZG4</accession>
<dbReference type="Pfam" id="PF03788">
    <property type="entry name" value="LrgA"/>
    <property type="match status" value="1"/>
</dbReference>
<organism evidence="7 8">
    <name type="scientific">Novosphingobium resinovorum</name>
    <dbReference type="NCBI Taxonomy" id="158500"/>
    <lineage>
        <taxon>Bacteria</taxon>
        <taxon>Pseudomonadati</taxon>
        <taxon>Pseudomonadota</taxon>
        <taxon>Alphaproteobacteria</taxon>
        <taxon>Sphingomonadales</taxon>
        <taxon>Sphingomonadaceae</taxon>
        <taxon>Novosphingobium</taxon>
    </lineage>
</organism>
<proteinExistence type="predicted"/>
<feature type="transmembrane region" description="Helical" evidence="6">
    <location>
        <begin position="64"/>
        <end position="84"/>
    </location>
</feature>
<feature type="transmembrane region" description="Helical" evidence="6">
    <location>
        <begin position="7"/>
        <end position="29"/>
    </location>
</feature>
<evidence type="ECO:0000256" key="6">
    <source>
        <dbReference type="SAM" id="Phobius"/>
    </source>
</evidence>
<evidence type="ECO:0000256" key="1">
    <source>
        <dbReference type="ARBA" id="ARBA00004651"/>
    </source>
</evidence>
<keyword evidence="4 6" id="KW-1133">Transmembrane helix</keyword>
<dbReference type="InterPro" id="IPR005538">
    <property type="entry name" value="LrgA/CidA"/>
</dbReference>
<evidence type="ECO:0000256" key="3">
    <source>
        <dbReference type="ARBA" id="ARBA00022692"/>
    </source>
</evidence>
<dbReference type="GO" id="GO:0005886">
    <property type="term" value="C:plasma membrane"/>
    <property type="evidence" value="ECO:0007669"/>
    <property type="project" value="UniProtKB-SubCell"/>
</dbReference>
<evidence type="ECO:0000256" key="4">
    <source>
        <dbReference type="ARBA" id="ARBA00022989"/>
    </source>
</evidence>
<reference evidence="7 8" key="1">
    <citation type="submission" date="2014-03" db="EMBL/GenBank/DDBJ databases">
        <title>Whole genome sequence of Novosphingobium resinovorum KF1.</title>
        <authorList>
            <person name="Gan H.M."/>
            <person name="Gan H.Y."/>
            <person name="Chew T.H."/>
            <person name="Savka M.A."/>
        </authorList>
    </citation>
    <scope>NUCLEOTIDE SEQUENCE [LARGE SCALE GENOMIC DNA]</scope>
    <source>
        <strain evidence="7 8">KF1</strain>
    </source>
</reference>
<comment type="subcellular location">
    <subcellularLocation>
        <location evidence="1">Cell membrane</location>
        <topology evidence="1">Multi-pass membrane protein</topology>
    </subcellularLocation>
</comment>
<dbReference type="AlphaFoldDB" id="A0A031JZG4"/>
<evidence type="ECO:0000313" key="7">
    <source>
        <dbReference type="EMBL" id="EZP82183.1"/>
    </source>
</evidence>